<dbReference type="Pfam" id="PF17651">
    <property type="entry name" value="Raco_middle"/>
    <property type="match status" value="1"/>
</dbReference>
<dbReference type="PROSITE" id="PS51085">
    <property type="entry name" value="2FE2S_FER_2"/>
    <property type="match status" value="1"/>
</dbReference>
<dbReference type="AlphaFoldDB" id="A0A1I0XLR3"/>
<dbReference type="Gene3D" id="3.10.20.30">
    <property type="match status" value="1"/>
</dbReference>
<protein>
    <submittedName>
        <fullName evidence="2">Uncharacterized 2Fe-2 and 4Fe-4S clusters-containing protein, contains DUF4445 domain</fullName>
    </submittedName>
</protein>
<feature type="domain" description="2Fe-2S ferredoxin-type" evidence="1">
    <location>
        <begin position="4"/>
        <end position="80"/>
    </location>
</feature>
<dbReference type="InterPro" id="IPR052911">
    <property type="entry name" value="Corrinoid_activation_enz"/>
</dbReference>
<evidence type="ECO:0000259" key="1">
    <source>
        <dbReference type="PROSITE" id="PS51085"/>
    </source>
</evidence>
<dbReference type="InterPro" id="IPR040506">
    <property type="entry name" value="RACo_linker"/>
</dbReference>
<sequence>MSQFNVVFMPQRLSVTVEEGTNLLDAQIKAGLIPDAPCGGKGTCGKCLVNVLKGGNETGVVKACQTLVTDDMEVDIINVPKGYHLLTTGIERQIDFLPLIKSFNISVEKCEMGDSRSDWKRLKKAVSEVSGIDEKDIPLNINLVKELNGLLKECNYIVNVVMYKNEILQIRKEDGPVYIMAFDIGTTSVVGYLLDGKNGKEIAVDSMLNPQSQYGADVIQRSNYSMENSVEPLTIAIRNAMKKLVENNCKKAKINPCDIYLVNIVGNTCMHHLFMGIVPSALVLAPYNPSVSEPVIDNVNSYDLGVNPNGKLQVLSNIAGFVGADTVGVLVATGFDRIDKLTLAIDIGTNGEMVLGNKQRAITCSTAAGPAFEGAKIECGMRGSAGAIDHLKVEGKRIVYSVIGDEKPIGICGSGLMDIVSIMLENGIVDESGRILDQDEMETDVAKENAFRIVPNGNNKHFVLATKEESGEGKAVYISQKDVREVQLAKGAMAAGIELMSKQLGIDISQIEQVMIAGAFGNYMSPHSACAIGLIPKELEKKIIPIGNAAGEGSKIASLNVEEFNRSVAMAEKIEFLELATDPDFQDTFVDQLEFPEY</sequence>
<dbReference type="SUPFAM" id="SSF54292">
    <property type="entry name" value="2Fe-2S ferredoxin-like"/>
    <property type="match status" value="1"/>
</dbReference>
<keyword evidence="3" id="KW-1185">Reference proteome</keyword>
<dbReference type="PANTHER" id="PTHR42895:SF2">
    <property type="entry name" value="IRON-SULFUR CLUSTER PROTEIN"/>
    <property type="match status" value="1"/>
</dbReference>
<gene>
    <name evidence="2" type="ORF">SAMN05216249_1076</name>
</gene>
<reference evidence="2 3" key="1">
    <citation type="submission" date="2016-10" db="EMBL/GenBank/DDBJ databases">
        <authorList>
            <person name="de Groot N.N."/>
        </authorList>
    </citation>
    <scope>NUCLEOTIDE SEQUENCE [LARGE SCALE GENOMIC DNA]</scope>
    <source>
        <strain evidence="2 3">DSM 5522</strain>
    </source>
</reference>
<organism evidence="2 3">
    <name type="scientific">Acetitomaculum ruminis DSM 5522</name>
    <dbReference type="NCBI Taxonomy" id="1120918"/>
    <lineage>
        <taxon>Bacteria</taxon>
        <taxon>Bacillati</taxon>
        <taxon>Bacillota</taxon>
        <taxon>Clostridia</taxon>
        <taxon>Lachnospirales</taxon>
        <taxon>Lachnospiraceae</taxon>
        <taxon>Acetitomaculum</taxon>
    </lineage>
</organism>
<dbReference type="Gene3D" id="3.30.420.480">
    <property type="entry name" value="Domain of unknown function (DUF4445)"/>
    <property type="match status" value="1"/>
</dbReference>
<accession>A0A1I0XLR3</accession>
<dbReference type="CDD" id="cd00207">
    <property type="entry name" value="fer2"/>
    <property type="match status" value="1"/>
</dbReference>
<dbReference type="InterPro" id="IPR041414">
    <property type="entry name" value="Raco-like_middle"/>
</dbReference>
<dbReference type="OrthoDB" id="9810588at2"/>
<dbReference type="PANTHER" id="PTHR42895">
    <property type="entry name" value="IRON-SULFUR CLUSTER-BINDING PROTEIN-RELATED"/>
    <property type="match status" value="1"/>
</dbReference>
<proteinExistence type="predicted"/>
<dbReference type="InterPro" id="IPR036010">
    <property type="entry name" value="2Fe-2S_ferredoxin-like_sf"/>
</dbReference>
<name>A0A1I0XLR3_9FIRM</name>
<dbReference type="EMBL" id="FOJY01000007">
    <property type="protein sequence ID" value="SFB01844.1"/>
    <property type="molecule type" value="Genomic_DNA"/>
</dbReference>
<dbReference type="InterPro" id="IPR001041">
    <property type="entry name" value="2Fe-2S_ferredoxin-type"/>
</dbReference>
<evidence type="ECO:0000313" key="2">
    <source>
        <dbReference type="EMBL" id="SFB01844.1"/>
    </source>
</evidence>
<dbReference type="Pfam" id="PF00111">
    <property type="entry name" value="Fer2"/>
    <property type="match status" value="1"/>
</dbReference>
<dbReference type="Gene3D" id="3.10.20.880">
    <property type="match status" value="1"/>
</dbReference>
<dbReference type="InterPro" id="IPR027980">
    <property type="entry name" value="RACo_C"/>
</dbReference>
<dbReference type="Proteomes" id="UP000198838">
    <property type="component" value="Unassembled WGS sequence"/>
</dbReference>
<dbReference type="STRING" id="1120918.SAMN05216249_1076"/>
<dbReference type="InterPro" id="IPR042259">
    <property type="entry name" value="Raco-like_middle_sf"/>
</dbReference>
<dbReference type="InterPro" id="IPR012675">
    <property type="entry name" value="Beta-grasp_dom_sf"/>
</dbReference>
<dbReference type="Pfam" id="PF17650">
    <property type="entry name" value="RACo_linker"/>
    <property type="match status" value="1"/>
</dbReference>
<dbReference type="Pfam" id="PF14574">
    <property type="entry name" value="RACo_C_ter"/>
    <property type="match status" value="1"/>
</dbReference>
<dbReference type="GO" id="GO:0051536">
    <property type="term" value="F:iron-sulfur cluster binding"/>
    <property type="evidence" value="ECO:0007669"/>
    <property type="project" value="InterPro"/>
</dbReference>
<dbReference type="RefSeq" id="WP_092871647.1">
    <property type="nucleotide sequence ID" value="NZ_FOJY01000007.1"/>
</dbReference>
<evidence type="ECO:0000313" key="3">
    <source>
        <dbReference type="Proteomes" id="UP000198838"/>
    </source>
</evidence>